<dbReference type="Proteomes" id="UP000019184">
    <property type="component" value="Unassembled WGS sequence"/>
</dbReference>
<evidence type="ECO:0000313" key="3">
    <source>
        <dbReference type="EMBL" id="CDH45753.1"/>
    </source>
</evidence>
<organism evidence="3 4">
    <name type="scientific">Candidatus Contendobacter odensis Run_B_J11</name>
    <dbReference type="NCBI Taxonomy" id="1400861"/>
    <lineage>
        <taxon>Bacteria</taxon>
        <taxon>Pseudomonadati</taxon>
        <taxon>Pseudomonadota</taxon>
        <taxon>Gammaproteobacteria</taxon>
        <taxon>Candidatus Competibacteraceae</taxon>
        <taxon>Candidatus Contendibacter</taxon>
    </lineage>
</organism>
<evidence type="ECO:0000259" key="2">
    <source>
        <dbReference type="Pfam" id="PF04366"/>
    </source>
</evidence>
<sequence>MKPTLFVPLFALCVLLIAGCATPQGDTAAEQRASIQQMTQDTLAEADRLNPGLQDRLERAAGYGVFSNRSSKFLIMTSGHGYGLVRDNQTGQNTYMRMAQVGGGLGMGIRDFRVLFVFQDDQTLRRFVDSGWDFGGNVGAAAKVDGRGGQVSTGVSTQGIEIYQFTRSGLELVATVAGTRYWQDRELNAEPNR</sequence>
<accession>A0A7U7J416</accession>
<evidence type="ECO:0000256" key="1">
    <source>
        <dbReference type="SAM" id="SignalP"/>
    </source>
</evidence>
<keyword evidence="1" id="KW-0732">Signal</keyword>
<keyword evidence="3" id="KW-0449">Lipoprotein</keyword>
<keyword evidence="4" id="KW-1185">Reference proteome</keyword>
<gene>
    <name evidence="3" type="ORF">BN874_2880001</name>
</gene>
<feature type="domain" description="Ysc84 actin-binding" evidence="2">
    <location>
        <begin position="100"/>
        <end position="189"/>
    </location>
</feature>
<dbReference type="Pfam" id="PF04366">
    <property type="entry name" value="Ysc84"/>
    <property type="match status" value="1"/>
</dbReference>
<dbReference type="RefSeq" id="WP_034433795.1">
    <property type="nucleotide sequence ID" value="NZ_CBTK010000210.1"/>
</dbReference>
<feature type="signal peptide" evidence="1">
    <location>
        <begin position="1"/>
        <end position="23"/>
    </location>
</feature>
<dbReference type="EMBL" id="CBTK010000210">
    <property type="protein sequence ID" value="CDH45753.1"/>
    <property type="molecule type" value="Genomic_DNA"/>
</dbReference>
<protein>
    <submittedName>
        <fullName evidence="3">Lipoprotein</fullName>
    </submittedName>
</protein>
<feature type="chain" id="PRO_5031025163" evidence="1">
    <location>
        <begin position="24"/>
        <end position="193"/>
    </location>
</feature>
<dbReference type="AlphaFoldDB" id="A0A7U7J416"/>
<evidence type="ECO:0000313" key="4">
    <source>
        <dbReference type="Proteomes" id="UP000019184"/>
    </source>
</evidence>
<reference evidence="3 4" key="1">
    <citation type="journal article" date="2014" name="ISME J.">
        <title>Candidatus Competibacter-lineage genomes retrieved from metagenomes reveal functional metabolic diversity.</title>
        <authorList>
            <person name="McIlroy S.J."/>
            <person name="Albertsen M."/>
            <person name="Andresen E.K."/>
            <person name="Saunders A.M."/>
            <person name="Kristiansen R."/>
            <person name="Stokholm-Bjerregaard M."/>
            <person name="Nielsen K.L."/>
            <person name="Nielsen P.H."/>
        </authorList>
    </citation>
    <scope>NUCLEOTIDE SEQUENCE [LARGE SCALE GENOMIC DNA]</scope>
    <source>
        <strain evidence="3 4">Run_B_J11</strain>
    </source>
</reference>
<dbReference type="InterPro" id="IPR007461">
    <property type="entry name" value="Ysc84_actin-binding"/>
</dbReference>
<proteinExistence type="predicted"/>
<comment type="caution">
    <text evidence="3">The sequence shown here is derived from an EMBL/GenBank/DDBJ whole genome shotgun (WGS) entry which is preliminary data.</text>
</comment>
<dbReference type="PROSITE" id="PS51257">
    <property type="entry name" value="PROKAR_LIPOPROTEIN"/>
    <property type="match status" value="1"/>
</dbReference>
<name>A0A7U7J416_9GAMM</name>